<keyword evidence="4" id="KW-1185">Reference proteome</keyword>
<dbReference type="Pfam" id="PF09786">
    <property type="entry name" value="CytochromB561_N"/>
    <property type="match status" value="1"/>
</dbReference>
<dbReference type="PANTHER" id="PTHR21780:SF0">
    <property type="entry name" value="TRANSMEMBRANE PROTEIN 209"/>
    <property type="match status" value="1"/>
</dbReference>
<dbReference type="RefSeq" id="XP_024391439.1">
    <property type="nucleotide sequence ID" value="XM_024535671.2"/>
</dbReference>
<reference evidence="2 4" key="1">
    <citation type="journal article" date="2008" name="Science">
        <title>The Physcomitrella genome reveals evolutionary insights into the conquest of land by plants.</title>
        <authorList>
            <person name="Rensing S."/>
            <person name="Lang D."/>
            <person name="Zimmer A."/>
            <person name="Terry A."/>
            <person name="Salamov A."/>
            <person name="Shapiro H."/>
            <person name="Nishiyama T."/>
            <person name="Perroud P.-F."/>
            <person name="Lindquist E."/>
            <person name="Kamisugi Y."/>
            <person name="Tanahashi T."/>
            <person name="Sakakibara K."/>
            <person name="Fujita T."/>
            <person name="Oishi K."/>
            <person name="Shin-I T."/>
            <person name="Kuroki Y."/>
            <person name="Toyoda A."/>
            <person name="Suzuki Y."/>
            <person name="Hashimoto A."/>
            <person name="Yamaguchi K."/>
            <person name="Sugano A."/>
            <person name="Kohara Y."/>
            <person name="Fujiyama A."/>
            <person name="Anterola A."/>
            <person name="Aoki S."/>
            <person name="Ashton N."/>
            <person name="Barbazuk W.B."/>
            <person name="Barker E."/>
            <person name="Bennetzen J."/>
            <person name="Bezanilla M."/>
            <person name="Blankenship R."/>
            <person name="Cho S.H."/>
            <person name="Dutcher S."/>
            <person name="Estelle M."/>
            <person name="Fawcett J.A."/>
            <person name="Gundlach H."/>
            <person name="Hanada K."/>
            <person name="Heyl A."/>
            <person name="Hicks K.A."/>
            <person name="Hugh J."/>
            <person name="Lohr M."/>
            <person name="Mayer K."/>
            <person name="Melkozernov A."/>
            <person name="Murata T."/>
            <person name="Nelson D."/>
            <person name="Pils B."/>
            <person name="Prigge M."/>
            <person name="Reiss B."/>
            <person name="Renner T."/>
            <person name="Rombauts S."/>
            <person name="Rushton P."/>
            <person name="Sanderfoot A."/>
            <person name="Schween G."/>
            <person name="Shiu S.-H."/>
            <person name="Stueber K."/>
            <person name="Theodoulou F.L."/>
            <person name="Tu H."/>
            <person name="Van de Peer Y."/>
            <person name="Verrier P.J."/>
            <person name="Waters E."/>
            <person name="Wood A."/>
            <person name="Yang L."/>
            <person name="Cove D."/>
            <person name="Cuming A."/>
            <person name="Hasebe M."/>
            <person name="Lucas S."/>
            <person name="Mishler D.B."/>
            <person name="Reski R."/>
            <person name="Grigoriev I."/>
            <person name="Quatrano R.S."/>
            <person name="Boore J.L."/>
        </authorList>
    </citation>
    <scope>NUCLEOTIDE SEQUENCE [LARGE SCALE GENOMIC DNA]</scope>
    <source>
        <strain evidence="3 4">cv. Gransden 2004</strain>
    </source>
</reference>
<feature type="region of interest" description="Disordered" evidence="1">
    <location>
        <begin position="166"/>
        <end position="203"/>
    </location>
</feature>
<dbReference type="Proteomes" id="UP000006727">
    <property type="component" value="Chromosome 12"/>
</dbReference>
<dbReference type="AlphaFoldDB" id="A0A2K1JRP5"/>
<dbReference type="PANTHER" id="PTHR21780">
    <property type="entry name" value="TRANSMEMBRANE PROTEIN 209"/>
    <property type="match status" value="1"/>
</dbReference>
<dbReference type="PaxDb" id="3218-PP1S108_9V6.1"/>
<name>A0A2K1JRP5_PHYPA</name>
<evidence type="ECO:0000313" key="4">
    <source>
        <dbReference type="Proteomes" id="UP000006727"/>
    </source>
</evidence>
<dbReference type="InterPro" id="IPR019176">
    <property type="entry name" value="Cytochrome_B561-rel"/>
</dbReference>
<dbReference type="GO" id="GO:0016020">
    <property type="term" value="C:membrane"/>
    <property type="evidence" value="ECO:0000318"/>
    <property type="project" value="GO_Central"/>
</dbReference>
<evidence type="ECO:0000313" key="3">
    <source>
        <dbReference type="EnsemblPlants" id="Pp3c12_22070V3.1"/>
    </source>
</evidence>
<dbReference type="OrthoDB" id="509821at2759"/>
<organism evidence="2">
    <name type="scientific">Physcomitrium patens</name>
    <name type="common">Spreading-leaved earth moss</name>
    <name type="synonym">Physcomitrella patens</name>
    <dbReference type="NCBI Taxonomy" id="3218"/>
    <lineage>
        <taxon>Eukaryota</taxon>
        <taxon>Viridiplantae</taxon>
        <taxon>Streptophyta</taxon>
        <taxon>Embryophyta</taxon>
        <taxon>Bryophyta</taxon>
        <taxon>Bryophytina</taxon>
        <taxon>Bryopsida</taxon>
        <taxon>Funariidae</taxon>
        <taxon>Funariales</taxon>
        <taxon>Funariaceae</taxon>
        <taxon>Physcomitrium</taxon>
    </lineage>
</organism>
<feature type="region of interest" description="Disordered" evidence="1">
    <location>
        <begin position="335"/>
        <end position="365"/>
    </location>
</feature>
<feature type="compositionally biased region" description="Low complexity" evidence="1">
    <location>
        <begin position="174"/>
        <end position="186"/>
    </location>
</feature>
<dbReference type="Gramene" id="Pp3c12_22070V3.3">
    <property type="protein sequence ID" value="Pp3c12_22070V3.3"/>
    <property type="gene ID" value="Pp3c12_22070"/>
</dbReference>
<evidence type="ECO:0000256" key="1">
    <source>
        <dbReference type="SAM" id="MobiDB-lite"/>
    </source>
</evidence>
<evidence type="ECO:0008006" key="5">
    <source>
        <dbReference type="Google" id="ProtNLM"/>
    </source>
</evidence>
<gene>
    <name evidence="3" type="primary">LOC112289925</name>
    <name evidence="2" type="ORF">PHYPA_016581</name>
</gene>
<dbReference type="EnsemblPlants" id="Pp3c12_22070V3.1">
    <property type="protein sequence ID" value="Pp3c12_22070V3.1"/>
    <property type="gene ID" value="Pp3c12_22070"/>
</dbReference>
<protein>
    <recommendedName>
        <fullName evidence="5">Transmembrane protein 209</fullName>
    </recommendedName>
</protein>
<dbReference type="Gramene" id="Pp3c12_22070V3.2">
    <property type="protein sequence ID" value="Pp3c12_22070V3.2"/>
    <property type="gene ID" value="Pp3c12_22070"/>
</dbReference>
<evidence type="ECO:0000313" key="2">
    <source>
        <dbReference type="EMBL" id="PNR44197.1"/>
    </source>
</evidence>
<accession>A0A2K1JRP5</accession>
<proteinExistence type="predicted"/>
<dbReference type="EMBL" id="ABEU02000012">
    <property type="protein sequence ID" value="PNR44197.1"/>
    <property type="molecule type" value="Genomic_DNA"/>
</dbReference>
<reference evidence="2 4" key="2">
    <citation type="journal article" date="2018" name="Plant J.">
        <title>The Physcomitrella patens chromosome-scale assembly reveals moss genome structure and evolution.</title>
        <authorList>
            <person name="Lang D."/>
            <person name="Ullrich K.K."/>
            <person name="Murat F."/>
            <person name="Fuchs J."/>
            <person name="Jenkins J."/>
            <person name="Haas F.B."/>
            <person name="Piednoel M."/>
            <person name="Gundlach H."/>
            <person name="Van Bel M."/>
            <person name="Meyberg R."/>
            <person name="Vives C."/>
            <person name="Morata J."/>
            <person name="Symeonidi A."/>
            <person name="Hiss M."/>
            <person name="Muchero W."/>
            <person name="Kamisugi Y."/>
            <person name="Saleh O."/>
            <person name="Blanc G."/>
            <person name="Decker E.L."/>
            <person name="van Gessel N."/>
            <person name="Grimwood J."/>
            <person name="Hayes R.D."/>
            <person name="Graham S.W."/>
            <person name="Gunter L.E."/>
            <person name="McDaniel S.F."/>
            <person name="Hoernstein S.N.W."/>
            <person name="Larsson A."/>
            <person name="Li F.W."/>
            <person name="Perroud P.F."/>
            <person name="Phillips J."/>
            <person name="Ranjan P."/>
            <person name="Rokshar D.S."/>
            <person name="Rothfels C.J."/>
            <person name="Schneider L."/>
            <person name="Shu S."/>
            <person name="Stevenson D.W."/>
            <person name="Thummler F."/>
            <person name="Tillich M."/>
            <person name="Villarreal Aguilar J.C."/>
            <person name="Widiez T."/>
            <person name="Wong G.K."/>
            <person name="Wymore A."/>
            <person name="Zhang Y."/>
            <person name="Zimmer A.D."/>
            <person name="Quatrano R.S."/>
            <person name="Mayer K.F.X."/>
            <person name="Goodstein D."/>
            <person name="Casacuberta J.M."/>
            <person name="Vandepoele K."/>
            <person name="Reski R."/>
            <person name="Cuming A.C."/>
            <person name="Tuskan G.A."/>
            <person name="Maumus F."/>
            <person name="Salse J."/>
            <person name="Schmutz J."/>
            <person name="Rensing S.A."/>
        </authorList>
    </citation>
    <scope>NUCLEOTIDE SEQUENCE [LARGE SCALE GENOMIC DNA]</scope>
    <source>
        <strain evidence="3 4">cv. Gransden 2004</strain>
    </source>
</reference>
<dbReference type="Gramene" id="Pp3c12_22070V3.1">
    <property type="protein sequence ID" value="Pp3c12_22070V3.1"/>
    <property type="gene ID" value="Pp3c12_22070"/>
</dbReference>
<reference evidence="3" key="3">
    <citation type="submission" date="2020-12" db="UniProtKB">
        <authorList>
            <consortium name="EnsemblPlants"/>
        </authorList>
    </citation>
    <scope>IDENTIFICATION</scope>
</reference>
<dbReference type="EnsemblPlants" id="Pp3c12_22070V3.3">
    <property type="protein sequence ID" value="Pp3c12_22070V3.3"/>
    <property type="gene ID" value="Pp3c12_22070"/>
</dbReference>
<sequence>MGSLGQGQVGGGFGVYQHEAISSALSAMSLRPSRRDIIVIVSLSVLSASLLAVLTSRSEVATAAFAAVGVSGEISIIVVRTSQAVLTIFFALTLSALHKAISLQAAADASMAKAASVKNAADASSNLTLTKHQQALLGLSGLGRKSNVLDKGVDLANELKGIGDVRLRPTRMNASPSQPSASPSRSLMVPLHPTQNKGNKGASASDAGFLSLLAGPVSSVSPSSALTNPKPSYFSQGSPYSKPAYLSNPVGSPHELRPTPWSRQKSFNLKDDFQSEEKLQKFLSDTDTKMAEGAGMTALADQVCMTPPPTIRGVASNLTTPSPVNVPVCLSSPRGTPVRALRMSPTQKGVTPPKKGEKGENELPSPMSLEEVTERLSLLGVLPCIDQWRDALRQWFSEVLLSPLVYKIDSSHLQVMAAAAKLGQTLTVSPVGGKLRPASGDGVASEWLSAATDDEAMLHQLRAALLQAREATPAPQPGLFGLQSSGKERIVNPLVQECLDAVTEHQRLRLLMKGEWFKGLLPLSNVSPNAIVQRIRELSEGSCVKRYDFMGSGSKKPNAELPSDPHLLLYLFCALLEHPQWMLHVDPYGHSSMQTGTNPLFLNSLPGNERYSEKHVAVLPNAPEAIPGGACVLAVGKQIPPVFALYWDKKLQFSMQGRTALWDAVLLLCHRIQIAHGGVVRGISLGSPAYNLLSVLEPTALRSPLP</sequence>
<dbReference type="STRING" id="3218.A0A2K1JRP5"/>
<dbReference type="EnsemblPlants" id="Pp3c12_22070V3.2">
    <property type="protein sequence ID" value="Pp3c12_22070V3.2"/>
    <property type="gene ID" value="Pp3c12_22070"/>
</dbReference>
<dbReference type="GeneID" id="112289925"/>